<protein>
    <recommendedName>
        <fullName evidence="3">Minor tail protein</fullName>
    </recommendedName>
</protein>
<name>A0ABV1XCP7_9ACTN</name>
<keyword evidence="2" id="KW-1185">Reference proteome</keyword>
<evidence type="ECO:0000313" key="1">
    <source>
        <dbReference type="EMBL" id="MER7186814.1"/>
    </source>
</evidence>
<dbReference type="Proteomes" id="UP001474181">
    <property type="component" value="Unassembled WGS sequence"/>
</dbReference>
<organism evidence="1 2">
    <name type="scientific">Streptomyces hyaluromycini</name>
    <dbReference type="NCBI Taxonomy" id="1377993"/>
    <lineage>
        <taxon>Bacteria</taxon>
        <taxon>Bacillati</taxon>
        <taxon>Actinomycetota</taxon>
        <taxon>Actinomycetes</taxon>
        <taxon>Kitasatosporales</taxon>
        <taxon>Streptomycetaceae</taxon>
        <taxon>Streptomyces</taxon>
    </lineage>
</organism>
<dbReference type="RefSeq" id="WP_350790774.1">
    <property type="nucleotide sequence ID" value="NZ_JBEPEK010000664.1"/>
</dbReference>
<evidence type="ECO:0000313" key="2">
    <source>
        <dbReference type="Proteomes" id="UP001474181"/>
    </source>
</evidence>
<sequence>MTLDQNLADKAPGDPVRSADWNDLAAAVLRHETGKLDLSGGTVTGPLTAQGGLTAPALSSQSLGVQLLRPDNGQVGFDNIVSTVTMISQQIQFQTPATLLLVGHGHGTTSDVNHALAMRIVVDGVSTGKDGAKEWGVGYLAVQGGTWVPVTAMGTVQVTAGSHTLQLTATGTAGGTVALHAPTLWVIRLGGIG</sequence>
<accession>A0ABV1XCP7</accession>
<proteinExistence type="predicted"/>
<reference evidence="1 2" key="1">
    <citation type="submission" date="2024-06" db="EMBL/GenBank/DDBJ databases">
        <title>The Natural Products Discovery Center: Release of the First 8490 Sequenced Strains for Exploring Actinobacteria Biosynthetic Diversity.</title>
        <authorList>
            <person name="Kalkreuter E."/>
            <person name="Kautsar S.A."/>
            <person name="Yang D."/>
            <person name="Bader C.D."/>
            <person name="Teijaro C.N."/>
            <person name="Fluegel L."/>
            <person name="Davis C.M."/>
            <person name="Simpson J.R."/>
            <person name="Lauterbach L."/>
            <person name="Steele A.D."/>
            <person name="Gui C."/>
            <person name="Meng S."/>
            <person name="Li G."/>
            <person name="Viehrig K."/>
            <person name="Ye F."/>
            <person name="Su P."/>
            <person name="Kiefer A.F."/>
            <person name="Nichols A."/>
            <person name="Cepeda A.J."/>
            <person name="Yan W."/>
            <person name="Fan B."/>
            <person name="Jiang Y."/>
            <person name="Adhikari A."/>
            <person name="Zheng C.-J."/>
            <person name="Schuster L."/>
            <person name="Cowan T.M."/>
            <person name="Smanski M.J."/>
            <person name="Chevrette M.G."/>
            <person name="De Carvalho L.P.S."/>
            <person name="Shen B."/>
        </authorList>
    </citation>
    <scope>NUCLEOTIDE SEQUENCE [LARGE SCALE GENOMIC DNA]</scope>
    <source>
        <strain evidence="1 2">NPDC000234</strain>
    </source>
</reference>
<comment type="caution">
    <text evidence="1">The sequence shown here is derived from an EMBL/GenBank/DDBJ whole genome shotgun (WGS) entry which is preliminary data.</text>
</comment>
<evidence type="ECO:0008006" key="3">
    <source>
        <dbReference type="Google" id="ProtNLM"/>
    </source>
</evidence>
<gene>
    <name evidence="1" type="ORF">ABT404_46400</name>
</gene>
<dbReference type="EMBL" id="JBEPEK010000664">
    <property type="protein sequence ID" value="MER7186814.1"/>
    <property type="molecule type" value="Genomic_DNA"/>
</dbReference>